<name>A0A1M6XG25_9FLAO</name>
<dbReference type="SUPFAM" id="SSF50494">
    <property type="entry name" value="Trypsin-like serine proteases"/>
    <property type="match status" value="1"/>
</dbReference>
<dbReference type="STRING" id="1055723.SAMN05216293_2560"/>
<dbReference type="AlphaFoldDB" id="A0A1M6XG25"/>
<organism evidence="2 3">
    <name type="scientific">Flagellimonas taeanensis</name>
    <dbReference type="NCBI Taxonomy" id="1005926"/>
    <lineage>
        <taxon>Bacteria</taxon>
        <taxon>Pseudomonadati</taxon>
        <taxon>Bacteroidota</taxon>
        <taxon>Flavobacteriia</taxon>
        <taxon>Flavobacteriales</taxon>
        <taxon>Flavobacteriaceae</taxon>
        <taxon>Flagellimonas</taxon>
    </lineage>
</organism>
<evidence type="ECO:0008006" key="5">
    <source>
        <dbReference type="Google" id="ProtNLM"/>
    </source>
</evidence>
<reference evidence="2 3" key="1">
    <citation type="submission" date="2016-11" db="EMBL/GenBank/DDBJ databases">
        <authorList>
            <person name="Varghese N."/>
            <person name="Submissions S."/>
        </authorList>
    </citation>
    <scope>NUCLEOTIDE SEQUENCE [LARGE SCALE GENOMIC DNA]</scope>
    <source>
        <strain evidence="2 3">CGMCC 1.12174</strain>
        <strain evidence="1 4">DSM 26351</strain>
    </source>
</reference>
<keyword evidence="4" id="KW-1185">Reference proteome</keyword>
<evidence type="ECO:0000313" key="2">
    <source>
        <dbReference type="EMBL" id="SHL04799.1"/>
    </source>
</evidence>
<proteinExistence type="predicted"/>
<dbReference type="EMBL" id="FOKU01000004">
    <property type="protein sequence ID" value="SFB95165.1"/>
    <property type="molecule type" value="Genomic_DNA"/>
</dbReference>
<comment type="caution">
    <text evidence="2">The sequence shown here is derived from an EMBL/GenBank/DDBJ whole genome shotgun (WGS) entry which is preliminary data.</text>
</comment>
<evidence type="ECO:0000313" key="4">
    <source>
        <dbReference type="Proteomes" id="UP000198940"/>
    </source>
</evidence>
<dbReference type="Proteomes" id="UP000184031">
    <property type="component" value="Unassembled WGS sequence"/>
</dbReference>
<sequence length="253" mass="28261">MDIINLIVKSCQHIVMCRANDMEPIAFGSGCIAVYHGRKYLLSVAHVTDIEHSGACIDTGLPPVNLQTPLYSVGSMCYFDSYRTNKDLEATIIKELEDLDLEFDETLEVTFCEIKEDFQIFQPQYDFGSYTIEPGPKCYLNLHEAGEPESGKYYGFAGRVRFEVDGILIRSQPTLKLDLTYVDSFGKYHIFKTPEVITDADDYRGCSGAPILDETGKLVGLVQSVGEGTDRIYAFSIEACINLLDMAIKTNLV</sequence>
<evidence type="ECO:0000313" key="1">
    <source>
        <dbReference type="EMBL" id="SFB95165.1"/>
    </source>
</evidence>
<protein>
    <recommendedName>
        <fullName evidence="5">Trypsin-like peptidase domain-containing protein</fullName>
    </recommendedName>
</protein>
<dbReference type="EMBL" id="FRAT01000006">
    <property type="protein sequence ID" value="SHL04799.1"/>
    <property type="molecule type" value="Genomic_DNA"/>
</dbReference>
<dbReference type="Proteomes" id="UP000198940">
    <property type="component" value="Unassembled WGS sequence"/>
</dbReference>
<dbReference type="InterPro" id="IPR009003">
    <property type="entry name" value="Peptidase_S1_PA"/>
</dbReference>
<accession>A0A1M6XG25</accession>
<gene>
    <name evidence="1" type="ORF">SAMN04487891_10442</name>
    <name evidence="2" type="ORF">SAMN05216293_2560</name>
</gene>
<evidence type="ECO:0000313" key="3">
    <source>
        <dbReference type="Proteomes" id="UP000184031"/>
    </source>
</evidence>